<keyword evidence="5 13" id="KW-0812">Transmembrane</keyword>
<name>A0A1I7ZJ42_9BILA</name>
<keyword evidence="3 13" id="KW-0813">Transport</keyword>
<proteinExistence type="inferred from homology"/>
<evidence type="ECO:0000313" key="17">
    <source>
        <dbReference type="WBParaSite" id="L893_g26805.t1"/>
    </source>
</evidence>
<keyword evidence="8 13" id="KW-0406">Ion transport</keyword>
<accession>A0A1I7ZJ42</accession>
<organism evidence="16 17">
    <name type="scientific">Steinernema glaseri</name>
    <dbReference type="NCBI Taxonomy" id="37863"/>
    <lineage>
        <taxon>Eukaryota</taxon>
        <taxon>Metazoa</taxon>
        <taxon>Ecdysozoa</taxon>
        <taxon>Nematoda</taxon>
        <taxon>Chromadorea</taxon>
        <taxon>Rhabditida</taxon>
        <taxon>Tylenchina</taxon>
        <taxon>Panagrolaimomorpha</taxon>
        <taxon>Strongyloidoidea</taxon>
        <taxon>Steinernematidae</taxon>
        <taxon>Steinernema</taxon>
    </lineage>
</organism>
<evidence type="ECO:0000256" key="12">
    <source>
        <dbReference type="ARBA" id="ARBA00023303"/>
    </source>
</evidence>
<evidence type="ECO:0000256" key="8">
    <source>
        <dbReference type="ARBA" id="ARBA00023065"/>
    </source>
</evidence>
<evidence type="ECO:0000256" key="4">
    <source>
        <dbReference type="ARBA" id="ARBA00022461"/>
    </source>
</evidence>
<protein>
    <submittedName>
        <fullName evidence="17">Amiloride-sensitive sodium channel</fullName>
    </submittedName>
</protein>
<evidence type="ECO:0000256" key="10">
    <source>
        <dbReference type="ARBA" id="ARBA00023180"/>
    </source>
</evidence>
<comment type="similarity">
    <text evidence="2 13">Belongs to the amiloride-sensitive sodium channel (TC 1.A.6) family.</text>
</comment>
<feature type="region of interest" description="Disordered" evidence="14">
    <location>
        <begin position="1"/>
        <end position="28"/>
    </location>
</feature>
<feature type="compositionally biased region" description="Acidic residues" evidence="14">
    <location>
        <begin position="1"/>
        <end position="27"/>
    </location>
</feature>
<evidence type="ECO:0000256" key="7">
    <source>
        <dbReference type="ARBA" id="ARBA00023053"/>
    </source>
</evidence>
<dbReference type="WBParaSite" id="L893_g26805.t1">
    <property type="protein sequence ID" value="L893_g26805.t1"/>
    <property type="gene ID" value="L893_g26805"/>
</dbReference>
<keyword evidence="7" id="KW-0915">Sodium</keyword>
<evidence type="ECO:0000256" key="3">
    <source>
        <dbReference type="ARBA" id="ARBA00022448"/>
    </source>
</evidence>
<dbReference type="PANTHER" id="PTHR11690:SF284">
    <property type="entry name" value="ACID-SENSING ION CHANNEL 1"/>
    <property type="match status" value="1"/>
</dbReference>
<feature type="transmembrane region" description="Helical" evidence="15">
    <location>
        <begin position="393"/>
        <end position="420"/>
    </location>
</feature>
<dbReference type="GO" id="GO:0015280">
    <property type="term" value="F:ligand-gated sodium channel activity"/>
    <property type="evidence" value="ECO:0007669"/>
    <property type="project" value="TreeGrafter"/>
</dbReference>
<evidence type="ECO:0000256" key="11">
    <source>
        <dbReference type="ARBA" id="ARBA00023201"/>
    </source>
</evidence>
<dbReference type="GO" id="GO:0005886">
    <property type="term" value="C:plasma membrane"/>
    <property type="evidence" value="ECO:0007669"/>
    <property type="project" value="TreeGrafter"/>
</dbReference>
<sequence length="540" mass="61491">MAVADDEEPFLSDDDLLGDDEEADDGSEERRIVLHVYDDESKEFTSLTTYHGMNIQLEHLALAHFLVPRRGHLLNALYDPRLLLYFYLSHPTFLQETIRVDDGSHFPFPTVCLRIACGLSNTCHSASNPCLVPALSSLQRECVNNVLFKNKGEGCEGVVEDLESEYWMMHNRSLSLQKLFIDSEMPSIKVVQGNFDVSHRVTSRRFLTQHGICESLNITQLFPLTSLTLILDDVQGGKTYKPKASHVEGEGFHVKPGKRSIATFKIVEEHYLEKGDRGYCRPGADIAECMDRCKARTYLNRCNCLPYYFIGMLGIAVPECSLTEIRDCLGRIKEPSHDCDCLVGCRRTNYRIRTTTYSRLPPKLRNSTLITLRQDNHLITEYRQLKRFKTVDLLSFVAGSMGLFLGMSCITLMEIFMYLFKSLWGMVNNSRHKEFLEKLLGESVDNPVDESESKKLKLSHEQIAITVKGCNDNNVITVDHEALGNRRLSFIPFNRSKLDKGMYDSKWQLAVPPRLEITRSRASTLDSKFSFDQRGPAEGQ</sequence>
<reference evidence="17" key="1">
    <citation type="submission" date="2016-11" db="UniProtKB">
        <authorList>
            <consortium name="WormBaseParasite"/>
        </authorList>
    </citation>
    <scope>IDENTIFICATION</scope>
</reference>
<keyword evidence="9 15" id="KW-0472">Membrane</keyword>
<dbReference type="Proteomes" id="UP000095287">
    <property type="component" value="Unplaced"/>
</dbReference>
<evidence type="ECO:0000256" key="13">
    <source>
        <dbReference type="RuleBase" id="RU000679"/>
    </source>
</evidence>
<evidence type="ECO:0000256" key="9">
    <source>
        <dbReference type="ARBA" id="ARBA00023136"/>
    </source>
</evidence>
<evidence type="ECO:0000313" key="16">
    <source>
        <dbReference type="Proteomes" id="UP000095287"/>
    </source>
</evidence>
<dbReference type="Gene3D" id="1.10.287.770">
    <property type="entry name" value="YojJ-like"/>
    <property type="match status" value="1"/>
</dbReference>
<keyword evidence="11 13" id="KW-0739">Sodium transport</keyword>
<dbReference type="PANTHER" id="PTHR11690">
    <property type="entry name" value="AMILORIDE-SENSITIVE SODIUM CHANNEL-RELATED"/>
    <property type="match status" value="1"/>
</dbReference>
<evidence type="ECO:0000256" key="2">
    <source>
        <dbReference type="ARBA" id="ARBA00007193"/>
    </source>
</evidence>
<keyword evidence="10" id="KW-0325">Glycoprotein</keyword>
<dbReference type="InterPro" id="IPR001873">
    <property type="entry name" value="ENaC"/>
</dbReference>
<dbReference type="AlphaFoldDB" id="A0A1I7ZJ42"/>
<evidence type="ECO:0000256" key="6">
    <source>
        <dbReference type="ARBA" id="ARBA00022989"/>
    </source>
</evidence>
<keyword evidence="12 13" id="KW-0407">Ion channel</keyword>
<evidence type="ECO:0000256" key="14">
    <source>
        <dbReference type="SAM" id="MobiDB-lite"/>
    </source>
</evidence>
<dbReference type="Pfam" id="PF00858">
    <property type="entry name" value="ASC"/>
    <property type="match status" value="1"/>
</dbReference>
<evidence type="ECO:0000256" key="1">
    <source>
        <dbReference type="ARBA" id="ARBA00004141"/>
    </source>
</evidence>
<comment type="subcellular location">
    <subcellularLocation>
        <location evidence="1">Membrane</location>
        <topology evidence="1">Multi-pass membrane protein</topology>
    </subcellularLocation>
</comment>
<evidence type="ECO:0000256" key="5">
    <source>
        <dbReference type="ARBA" id="ARBA00022692"/>
    </source>
</evidence>
<evidence type="ECO:0000256" key="15">
    <source>
        <dbReference type="SAM" id="Phobius"/>
    </source>
</evidence>
<keyword evidence="16" id="KW-1185">Reference proteome</keyword>
<keyword evidence="6 15" id="KW-1133">Transmembrane helix</keyword>
<keyword evidence="4 13" id="KW-0894">Sodium channel</keyword>